<comment type="caution">
    <text evidence="10">The sequence shown here is derived from an EMBL/GenBank/DDBJ whole genome shotgun (WGS) entry which is preliminary data.</text>
</comment>
<dbReference type="AlphaFoldDB" id="A0A9D5HG57"/>
<reference evidence="10" key="2">
    <citation type="journal article" date="2022" name="Hortic Res">
        <title>The genome of Dioscorea zingiberensis sheds light on the biosynthesis, origin and evolution of the medicinally important diosgenin saponins.</title>
        <authorList>
            <person name="Li Y."/>
            <person name="Tan C."/>
            <person name="Li Z."/>
            <person name="Guo J."/>
            <person name="Li S."/>
            <person name="Chen X."/>
            <person name="Wang C."/>
            <person name="Dai X."/>
            <person name="Yang H."/>
            <person name="Song W."/>
            <person name="Hou L."/>
            <person name="Xu J."/>
            <person name="Tong Z."/>
            <person name="Xu A."/>
            <person name="Yuan X."/>
            <person name="Wang W."/>
            <person name="Yang Q."/>
            <person name="Chen L."/>
            <person name="Sun Z."/>
            <person name="Wang K."/>
            <person name="Pan B."/>
            <person name="Chen J."/>
            <person name="Bao Y."/>
            <person name="Liu F."/>
            <person name="Qi X."/>
            <person name="Gang D.R."/>
            <person name="Wen J."/>
            <person name="Li J."/>
        </authorList>
    </citation>
    <scope>NUCLEOTIDE SEQUENCE</scope>
    <source>
        <strain evidence="10">Dzin_1.0</strain>
    </source>
</reference>
<evidence type="ECO:0000259" key="9">
    <source>
        <dbReference type="Pfam" id="PF00122"/>
    </source>
</evidence>
<dbReference type="SUPFAM" id="SSF81653">
    <property type="entry name" value="Calcium ATPase, transduction domain A"/>
    <property type="match status" value="1"/>
</dbReference>
<dbReference type="GO" id="GO:0055070">
    <property type="term" value="P:copper ion homeostasis"/>
    <property type="evidence" value="ECO:0007669"/>
    <property type="project" value="TreeGrafter"/>
</dbReference>
<comment type="subcellular location">
    <subcellularLocation>
        <location evidence="1">Membrane</location>
    </subcellularLocation>
</comment>
<dbReference type="OrthoDB" id="432719at2759"/>
<evidence type="ECO:0000256" key="6">
    <source>
        <dbReference type="ARBA" id="ARBA00022989"/>
    </source>
</evidence>
<dbReference type="GO" id="GO:0016020">
    <property type="term" value="C:membrane"/>
    <property type="evidence" value="ECO:0007669"/>
    <property type="project" value="UniProtKB-SubCell"/>
</dbReference>
<dbReference type="PANTHER" id="PTHR43520">
    <property type="entry name" value="ATP7, ISOFORM B"/>
    <property type="match status" value="1"/>
</dbReference>
<dbReference type="Proteomes" id="UP001085076">
    <property type="component" value="Miscellaneous, Linkage group lg04"/>
</dbReference>
<evidence type="ECO:0000256" key="5">
    <source>
        <dbReference type="ARBA" id="ARBA00022967"/>
    </source>
</evidence>
<evidence type="ECO:0000256" key="7">
    <source>
        <dbReference type="ARBA" id="ARBA00023136"/>
    </source>
</evidence>
<evidence type="ECO:0000256" key="4">
    <source>
        <dbReference type="ARBA" id="ARBA00022723"/>
    </source>
</evidence>
<evidence type="ECO:0000256" key="3">
    <source>
        <dbReference type="ARBA" id="ARBA00022692"/>
    </source>
</evidence>
<dbReference type="InterPro" id="IPR008250">
    <property type="entry name" value="ATPase_P-typ_transduc_dom_A_sf"/>
</dbReference>
<reference evidence="10" key="1">
    <citation type="submission" date="2021-03" db="EMBL/GenBank/DDBJ databases">
        <authorList>
            <person name="Li Z."/>
            <person name="Yang C."/>
        </authorList>
    </citation>
    <scope>NUCLEOTIDE SEQUENCE</scope>
    <source>
        <strain evidence="10">Dzin_1.0</strain>
        <tissue evidence="10">Leaf</tissue>
    </source>
</reference>
<dbReference type="EMBL" id="JAGGNH010000004">
    <property type="protein sequence ID" value="KAJ0975018.1"/>
    <property type="molecule type" value="Genomic_DNA"/>
</dbReference>
<dbReference type="GO" id="GO:0005507">
    <property type="term" value="F:copper ion binding"/>
    <property type="evidence" value="ECO:0007669"/>
    <property type="project" value="TreeGrafter"/>
</dbReference>
<sequence length="196" mass="20868">MVNNDAEHISSLIEVPCNTLFCWNHIVVLPGDRVPADGIVKAGRSTVDESSFTGEPMPVTKLPGVAGHFTYGVMAFSAATFLFWNLFGSQLVPAAVYQGTTISLALQLSCSVLVIACPCALGLATPTAVLVGTSLGRPKDCFSWWNVLEKFAGVDTIVFDKTGTLTIGKPVGSVQNLYTGFIEYSPGHPFLLNRVA</sequence>
<proteinExistence type="inferred from homology"/>
<evidence type="ECO:0000256" key="1">
    <source>
        <dbReference type="ARBA" id="ARBA00004370"/>
    </source>
</evidence>
<dbReference type="Pfam" id="PF00122">
    <property type="entry name" value="E1-E2_ATPase"/>
    <property type="match status" value="1"/>
</dbReference>
<evidence type="ECO:0000313" key="10">
    <source>
        <dbReference type="EMBL" id="KAJ0975018.1"/>
    </source>
</evidence>
<gene>
    <name evidence="10" type="ORF">J5N97_016983</name>
</gene>
<name>A0A9D5HG57_9LILI</name>
<accession>A0A9D5HG57</accession>
<keyword evidence="7 8" id="KW-0472">Membrane</keyword>
<dbReference type="InterPro" id="IPR018303">
    <property type="entry name" value="ATPase_P-typ_P_site"/>
</dbReference>
<keyword evidence="4" id="KW-0479">Metal-binding</keyword>
<keyword evidence="6 8" id="KW-1133">Transmembrane helix</keyword>
<dbReference type="PROSITE" id="PS00154">
    <property type="entry name" value="ATPASE_E1_E2"/>
    <property type="match status" value="1"/>
</dbReference>
<dbReference type="Gene3D" id="2.70.150.10">
    <property type="entry name" value="Calcium-transporting ATPase, cytoplasmic transduction domain A"/>
    <property type="match status" value="1"/>
</dbReference>
<dbReference type="GO" id="GO:0043682">
    <property type="term" value="F:P-type divalent copper transporter activity"/>
    <property type="evidence" value="ECO:0007669"/>
    <property type="project" value="TreeGrafter"/>
</dbReference>
<keyword evidence="11" id="KW-1185">Reference proteome</keyword>
<dbReference type="PANTHER" id="PTHR43520:SF22">
    <property type="entry name" value="COPPER-TRANSPORTING ATPASE PAA1, CHLOROPLASTIC"/>
    <property type="match status" value="1"/>
</dbReference>
<feature type="transmembrane region" description="Helical" evidence="8">
    <location>
        <begin position="104"/>
        <end position="131"/>
    </location>
</feature>
<feature type="transmembrane region" description="Helical" evidence="8">
    <location>
        <begin position="65"/>
        <end position="84"/>
    </location>
</feature>
<evidence type="ECO:0000313" key="11">
    <source>
        <dbReference type="Proteomes" id="UP001085076"/>
    </source>
</evidence>
<feature type="domain" description="P-type ATPase A" evidence="9">
    <location>
        <begin position="12"/>
        <end position="80"/>
    </location>
</feature>
<dbReference type="InterPro" id="IPR059000">
    <property type="entry name" value="ATPase_P-type_domA"/>
</dbReference>
<organism evidence="10 11">
    <name type="scientific">Dioscorea zingiberensis</name>
    <dbReference type="NCBI Taxonomy" id="325984"/>
    <lineage>
        <taxon>Eukaryota</taxon>
        <taxon>Viridiplantae</taxon>
        <taxon>Streptophyta</taxon>
        <taxon>Embryophyta</taxon>
        <taxon>Tracheophyta</taxon>
        <taxon>Spermatophyta</taxon>
        <taxon>Magnoliopsida</taxon>
        <taxon>Liliopsida</taxon>
        <taxon>Dioscoreales</taxon>
        <taxon>Dioscoreaceae</taxon>
        <taxon>Dioscorea</taxon>
    </lineage>
</organism>
<keyword evidence="3 8" id="KW-0812">Transmembrane</keyword>
<evidence type="ECO:0000256" key="8">
    <source>
        <dbReference type="SAM" id="Phobius"/>
    </source>
</evidence>
<keyword evidence="5" id="KW-1278">Translocase</keyword>
<evidence type="ECO:0000256" key="2">
    <source>
        <dbReference type="ARBA" id="ARBA00006024"/>
    </source>
</evidence>
<protein>
    <recommendedName>
        <fullName evidence="9">P-type ATPase A domain-containing protein</fullName>
    </recommendedName>
</protein>
<comment type="similarity">
    <text evidence="2">Belongs to the cation transport ATPase (P-type) (TC 3.A.3) family. Type IB subfamily.</text>
</comment>